<evidence type="ECO:0000313" key="1">
    <source>
        <dbReference type="EMBL" id="CCH22205.1"/>
    </source>
</evidence>
<sequence length="70" mass="7433">MCHAVAGNVWQTLQPIDAFENGHMLPSGNFFRGAGGQPARGGGRVHRFDDSGTVVPPAGVVQWQNISFPS</sequence>
<dbReference type="EMBL" id="CAIE01000049">
    <property type="protein sequence ID" value="CCH22205.1"/>
    <property type="molecule type" value="Genomic_DNA"/>
</dbReference>
<protein>
    <submittedName>
        <fullName evidence="1">Phosphoenolpyruvate carboxylase</fullName>
        <ecNumber evidence="1">4.1.1.31</ecNumber>
    </submittedName>
</protein>
<keyword evidence="2" id="KW-1185">Reference proteome</keyword>
<gene>
    <name evidence="1" type="primary">ppc</name>
    <name evidence="1" type="ORF">MILUP08_40086</name>
</gene>
<comment type="caution">
    <text evidence="1">The sequence shown here is derived from an EMBL/GenBank/DDBJ whole genome shotgun (WGS) entry which is preliminary data.</text>
</comment>
<dbReference type="GO" id="GO:0008964">
    <property type="term" value="F:phosphoenolpyruvate carboxylase activity"/>
    <property type="evidence" value="ECO:0007669"/>
    <property type="project" value="UniProtKB-EC"/>
</dbReference>
<dbReference type="EC" id="4.1.1.31" evidence="1"/>
<evidence type="ECO:0000313" key="2">
    <source>
        <dbReference type="Proteomes" id="UP000003448"/>
    </source>
</evidence>
<keyword evidence="1" id="KW-0670">Pyruvate</keyword>
<dbReference type="Proteomes" id="UP000003448">
    <property type="component" value="Unassembled WGS sequence"/>
</dbReference>
<accession>I0LEF8</accession>
<dbReference type="AlphaFoldDB" id="I0LEF8"/>
<organism evidence="1 2">
    <name type="scientific">Micromonospora lupini str. Lupac 08</name>
    <dbReference type="NCBI Taxonomy" id="1150864"/>
    <lineage>
        <taxon>Bacteria</taxon>
        <taxon>Bacillati</taxon>
        <taxon>Actinomycetota</taxon>
        <taxon>Actinomycetes</taxon>
        <taxon>Micromonosporales</taxon>
        <taxon>Micromonosporaceae</taxon>
        <taxon>Micromonospora</taxon>
    </lineage>
</organism>
<keyword evidence="1" id="KW-0456">Lyase</keyword>
<proteinExistence type="predicted"/>
<name>I0LEF8_9ACTN</name>
<reference evidence="2" key="1">
    <citation type="journal article" date="2012" name="J. Bacteriol.">
        <title>Genome Sequence of Micromonospora lupini Lupac 08, Isolated from Root Nodules of Lupinus angustifolius.</title>
        <authorList>
            <person name="Alonso-Vega P."/>
            <person name="Normand P."/>
            <person name="Bacigalupe R."/>
            <person name="Pujic P."/>
            <person name="Lajus A."/>
            <person name="Vallenet D."/>
            <person name="Carro L."/>
            <person name="Coll P."/>
            <person name="Trujillo M.E."/>
        </authorList>
    </citation>
    <scope>NUCLEOTIDE SEQUENCE [LARGE SCALE GENOMIC DNA]</scope>
    <source>
        <strain evidence="2">Lupac 08</strain>
    </source>
</reference>